<dbReference type="EMBL" id="CP022752">
    <property type="protein sequence ID" value="ASU77523.1"/>
    <property type="molecule type" value="Genomic_DNA"/>
</dbReference>
<dbReference type="SUPFAM" id="SSF48113">
    <property type="entry name" value="Heme-dependent peroxidases"/>
    <property type="match status" value="1"/>
</dbReference>
<keyword evidence="5" id="KW-0575">Peroxidase</keyword>
<feature type="compositionally biased region" description="Polar residues" evidence="4">
    <location>
        <begin position="1"/>
        <end position="16"/>
    </location>
</feature>
<sequence length="488" mass="53842">MTVHGSQNRGQSTAQTGEVPGRFGRMFPTIEPRKATGLRLAEEFGLPGGRMDAGTTTDEQQNPVLDSGFTFLGQFIDHNITFDPTSSLEQRVDPNALRSFRSPRLDLDHVYGGGPAVNEFLYDGESRQTRLALAPEGHDHARTPEGVALIGDPRNDENLIISQLHLTFAKFHNKVVDDLRAGEITDVFGTRFPGAPEPPDDSRSVTELLTLSNYYDDLLATAQQLVRWHFQWIVRNQFLPLVVGEDLMNDIAENGPRFFDPNGDPFVPVEFAVAGFRFGHATIRSHYRVNGSFAAPIFPLDPEATDVGRTDLNGGPVDPEHTVDWRYFFQADEDVRATQAKRFEAAINTRLLDLPVRAVPGAVDGALPAQLRSLVVRNLLRSETQLLPSGQDVARKIGELPLSDEELESEGPIYLWYYLLKEAEVLRGGRQLGPVGGRIVAETLVGLLEADPTSYLSVFPRWEPTIGGAGREFGITDLLRYAGVASAE</sequence>
<dbReference type="PANTHER" id="PTHR11475">
    <property type="entry name" value="OXIDASE/PEROXIDASE"/>
    <property type="match status" value="1"/>
</dbReference>
<dbReference type="Proteomes" id="UP000215043">
    <property type="component" value="Chromosome"/>
</dbReference>
<keyword evidence="3" id="KW-0325">Glycoprotein</keyword>
<dbReference type="OrthoDB" id="105077at2"/>
<dbReference type="InterPro" id="IPR019791">
    <property type="entry name" value="Haem_peroxidase_animal"/>
</dbReference>
<dbReference type="Gene3D" id="1.10.640.10">
    <property type="entry name" value="Haem peroxidase domain superfamily, animal type"/>
    <property type="match status" value="1"/>
</dbReference>
<evidence type="ECO:0000313" key="8">
    <source>
        <dbReference type="Proteomes" id="UP000215043"/>
    </source>
</evidence>
<dbReference type="Pfam" id="PF03098">
    <property type="entry name" value="An_peroxidase"/>
    <property type="match status" value="1"/>
</dbReference>
<evidence type="ECO:0000256" key="3">
    <source>
        <dbReference type="ARBA" id="ARBA00023180"/>
    </source>
</evidence>
<dbReference type="AlphaFoldDB" id="A0A099D380"/>
<comment type="subcellular location">
    <subcellularLocation>
        <location evidence="1">Secreted</location>
    </subcellularLocation>
</comment>
<protein>
    <submittedName>
        <fullName evidence="5">Heme peroxidase</fullName>
    </submittedName>
</protein>
<evidence type="ECO:0000256" key="2">
    <source>
        <dbReference type="ARBA" id="ARBA00022525"/>
    </source>
</evidence>
<dbReference type="GO" id="GO:0020037">
    <property type="term" value="F:heme binding"/>
    <property type="evidence" value="ECO:0007669"/>
    <property type="project" value="InterPro"/>
</dbReference>
<dbReference type="InterPro" id="IPR037120">
    <property type="entry name" value="Haem_peroxidase_sf_animal"/>
</dbReference>
<dbReference type="RefSeq" id="WP_043575716.1">
    <property type="nucleotide sequence ID" value="NZ_CP022752.1"/>
</dbReference>
<evidence type="ECO:0000256" key="1">
    <source>
        <dbReference type="ARBA" id="ARBA00004613"/>
    </source>
</evidence>
<dbReference type="PROSITE" id="PS50292">
    <property type="entry name" value="PEROXIDASE_3"/>
    <property type="match status" value="1"/>
</dbReference>
<feature type="region of interest" description="Disordered" evidence="4">
    <location>
        <begin position="1"/>
        <end position="24"/>
    </location>
</feature>
<evidence type="ECO:0000313" key="6">
    <source>
        <dbReference type="EMBL" id="KGI80479.1"/>
    </source>
</evidence>
<organism evidence="5 8">
    <name type="scientific">Actinopolyspora erythraea</name>
    <dbReference type="NCBI Taxonomy" id="414996"/>
    <lineage>
        <taxon>Bacteria</taxon>
        <taxon>Bacillati</taxon>
        <taxon>Actinomycetota</taxon>
        <taxon>Actinomycetes</taxon>
        <taxon>Actinopolysporales</taxon>
        <taxon>Actinopolysporaceae</taxon>
        <taxon>Actinopolyspora</taxon>
    </lineage>
</organism>
<evidence type="ECO:0000256" key="4">
    <source>
        <dbReference type="SAM" id="MobiDB-lite"/>
    </source>
</evidence>
<dbReference type="InterPro" id="IPR010255">
    <property type="entry name" value="Haem_peroxidase_sf"/>
</dbReference>
<gene>
    <name evidence="5" type="ORF">CDG81_03490</name>
    <name evidence="6" type="ORF">IL38_17490</name>
</gene>
<dbReference type="Proteomes" id="UP000029737">
    <property type="component" value="Unassembled WGS sequence"/>
</dbReference>
<keyword evidence="5" id="KW-0560">Oxidoreductase</keyword>
<name>A0A099D380_9ACTN</name>
<proteinExistence type="predicted"/>
<keyword evidence="7" id="KW-1185">Reference proteome</keyword>
<evidence type="ECO:0000313" key="5">
    <source>
        <dbReference type="EMBL" id="ASU77523.1"/>
    </source>
</evidence>
<keyword evidence="2" id="KW-0964">Secreted</keyword>
<dbReference type="GO" id="GO:0006979">
    <property type="term" value="P:response to oxidative stress"/>
    <property type="evidence" value="ECO:0007669"/>
    <property type="project" value="InterPro"/>
</dbReference>
<dbReference type="PANTHER" id="PTHR11475:SF4">
    <property type="entry name" value="CHORION PEROXIDASE"/>
    <property type="match status" value="1"/>
</dbReference>
<dbReference type="HOGENOM" id="CLU_027852_0_0_11"/>
<dbReference type="GO" id="GO:0005576">
    <property type="term" value="C:extracellular region"/>
    <property type="evidence" value="ECO:0007669"/>
    <property type="project" value="UniProtKB-SubCell"/>
</dbReference>
<dbReference type="eggNOG" id="ENOG502Z7JE">
    <property type="taxonomic scope" value="Bacteria"/>
</dbReference>
<reference evidence="6 7" key="1">
    <citation type="journal article" date="2014" name="PLoS ONE">
        <title>Identification and Characterization of a New Erythromycin Biosynthetic Gene Cluster in Actinopolyspora erythraea YIM90600, a Novel Erythronolide-Producing Halophilic Actinomycete Isolated from Salt Field.</title>
        <authorList>
            <person name="Chen D."/>
            <person name="Feng J."/>
            <person name="Huang L."/>
            <person name="Zhang Q."/>
            <person name="Wu J."/>
            <person name="Zhu X."/>
            <person name="Duan Y."/>
            <person name="Xu Z."/>
        </authorList>
    </citation>
    <scope>NUCLEOTIDE SEQUENCE [LARGE SCALE GENOMIC DNA]</scope>
    <source>
        <strain evidence="6 7">YIM90600</strain>
    </source>
</reference>
<accession>A0A099D380</accession>
<reference evidence="5 8" key="2">
    <citation type="submission" date="2017-08" db="EMBL/GenBank/DDBJ databases">
        <title>The complete genome sequence of moderately halophilic actinomycete Actinopolyspora erythraea YIM 90600, the producer of novel erythromycin, novel actinopolysporins A-C and tubercidin.</title>
        <authorList>
            <person name="Yin M."/>
            <person name="Tang S."/>
        </authorList>
    </citation>
    <scope>NUCLEOTIDE SEQUENCE [LARGE SCALE GENOMIC DNA]</scope>
    <source>
        <strain evidence="5 8">YIM 90600</strain>
    </source>
</reference>
<dbReference type="GO" id="GO:0004601">
    <property type="term" value="F:peroxidase activity"/>
    <property type="evidence" value="ECO:0007669"/>
    <property type="project" value="UniProtKB-KW"/>
</dbReference>
<evidence type="ECO:0000313" key="7">
    <source>
        <dbReference type="Proteomes" id="UP000029737"/>
    </source>
</evidence>
<dbReference type="EMBL" id="JPMV01000032">
    <property type="protein sequence ID" value="KGI80479.1"/>
    <property type="molecule type" value="Genomic_DNA"/>
</dbReference>
<dbReference type="KEGG" id="aey:CDG81_03490"/>